<comment type="caution">
    <text evidence="1">The sequence shown here is derived from an EMBL/GenBank/DDBJ whole genome shotgun (WGS) entry which is preliminary data.</text>
</comment>
<reference evidence="1 2" key="1">
    <citation type="submission" date="2019-08" db="EMBL/GenBank/DDBJ databases">
        <title>A chromosome-level genome assembly, high-density linkage maps, and genome scans reveal the genomic architecture of hybrid incompatibilities underlying speciation via character displacement in darters (Percidae: Etheostominae).</title>
        <authorList>
            <person name="Moran R.L."/>
            <person name="Catchen J.M."/>
            <person name="Fuller R.C."/>
        </authorList>
    </citation>
    <scope>NUCLEOTIDE SEQUENCE [LARGE SCALE GENOMIC DNA]</scope>
    <source>
        <strain evidence="1">EspeVRDwgs_2016</strain>
        <tissue evidence="1">Muscle</tissue>
    </source>
</reference>
<dbReference type="EMBL" id="VOFY01000009">
    <property type="protein sequence ID" value="KAA8589796.1"/>
    <property type="molecule type" value="Genomic_DNA"/>
</dbReference>
<evidence type="ECO:0000313" key="1">
    <source>
        <dbReference type="EMBL" id="KAA8589796.1"/>
    </source>
</evidence>
<dbReference type="SUPFAM" id="SSF56815">
    <property type="entry name" value="Sec1/munc18-like (SM) proteins"/>
    <property type="match status" value="1"/>
</dbReference>
<feature type="non-terminal residue" evidence="1">
    <location>
        <position position="230"/>
    </location>
</feature>
<proteinExistence type="predicted"/>
<accession>A0A5J5DAY0</accession>
<evidence type="ECO:0000313" key="2">
    <source>
        <dbReference type="Proteomes" id="UP000327493"/>
    </source>
</evidence>
<evidence type="ECO:0008006" key="3">
    <source>
        <dbReference type="Google" id="ProtNLM"/>
    </source>
</evidence>
<protein>
    <recommendedName>
        <fullName evidence="3">Sec1 family domain-containing protein 2</fullName>
    </recommendedName>
</protein>
<dbReference type="InterPro" id="IPR036045">
    <property type="entry name" value="Sec1-like_sf"/>
</dbReference>
<dbReference type="AlphaFoldDB" id="A0A5J5DAY0"/>
<name>A0A5J5DAY0_9PERO</name>
<gene>
    <name evidence="1" type="ORF">FQN60_013161</name>
</gene>
<sequence length="230" mass="25239">MNSATGVQPRSHAGWAPAPGAALEQDLLCHDQHLDHRFASACRSPRTGPGTALHAFGNKSTRSKIADPLCEPRGADHRASPFHGGGDVQDAPSQKQNIFSGALAQRLLNWCYRIDNNMAEIREVTAVPVHPHRQTPPTKSLGLSQATYRPFLRQILEEVFHPERLECPDIEHMSGGLTDLLKTGFSMFMKVSRPHPSDNPLLVLFLVGGVTPSELRLIKEIVTTHKPGTQ</sequence>
<keyword evidence="2" id="KW-1185">Reference proteome</keyword>
<organism evidence="1 2">
    <name type="scientific">Etheostoma spectabile</name>
    <name type="common">orangethroat darter</name>
    <dbReference type="NCBI Taxonomy" id="54343"/>
    <lineage>
        <taxon>Eukaryota</taxon>
        <taxon>Metazoa</taxon>
        <taxon>Chordata</taxon>
        <taxon>Craniata</taxon>
        <taxon>Vertebrata</taxon>
        <taxon>Euteleostomi</taxon>
        <taxon>Actinopterygii</taxon>
        <taxon>Neopterygii</taxon>
        <taxon>Teleostei</taxon>
        <taxon>Neoteleostei</taxon>
        <taxon>Acanthomorphata</taxon>
        <taxon>Eupercaria</taxon>
        <taxon>Perciformes</taxon>
        <taxon>Percoidei</taxon>
        <taxon>Percidae</taxon>
        <taxon>Etheostomatinae</taxon>
        <taxon>Etheostoma</taxon>
    </lineage>
</organism>
<dbReference type="Proteomes" id="UP000327493">
    <property type="component" value="Chromosome 9"/>
</dbReference>